<proteinExistence type="inferred from homology"/>
<dbReference type="InterPro" id="IPR011008">
    <property type="entry name" value="Dimeric_a/b-barrel"/>
</dbReference>
<gene>
    <name evidence="3" type="ORF">G3I70_44855</name>
</gene>
<feature type="domain" description="YCII-related" evidence="2">
    <location>
        <begin position="15"/>
        <end position="94"/>
    </location>
</feature>
<dbReference type="Proteomes" id="UP000475532">
    <property type="component" value="Unassembled WGS sequence"/>
</dbReference>
<accession>A0A6L9R095</accession>
<dbReference type="Gene3D" id="3.30.70.1060">
    <property type="entry name" value="Dimeric alpha+beta barrel"/>
    <property type="match status" value="1"/>
</dbReference>
<dbReference type="AlphaFoldDB" id="A0A6L9R095"/>
<dbReference type="InterPro" id="IPR005545">
    <property type="entry name" value="YCII"/>
</dbReference>
<evidence type="ECO:0000259" key="2">
    <source>
        <dbReference type="Pfam" id="PF03795"/>
    </source>
</evidence>
<dbReference type="PANTHER" id="PTHR35174:SF3">
    <property type="entry name" value="BLL7171 PROTEIN"/>
    <property type="match status" value="1"/>
</dbReference>
<name>A0A6L9R095_9ACTN</name>
<comment type="caution">
    <text evidence="3">The sequence shown here is derived from an EMBL/GenBank/DDBJ whole genome shotgun (WGS) entry which is preliminary data.</text>
</comment>
<evidence type="ECO:0000256" key="1">
    <source>
        <dbReference type="ARBA" id="ARBA00007689"/>
    </source>
</evidence>
<dbReference type="PANTHER" id="PTHR35174">
    <property type="entry name" value="BLL7171 PROTEIN-RELATED"/>
    <property type="match status" value="1"/>
</dbReference>
<sequence>MAGKAHGGEAVRTADELAAMHAFMEKFNRDLVESGEFVDANGLAAPVHTRRFGAEEGVPVVTDGPCPETAEVLAGYTIIDCASHDRACEIAARLAQCPAPAAARDSAYADLRPIIDGGAELEG</sequence>
<evidence type="ECO:0000313" key="3">
    <source>
        <dbReference type="EMBL" id="NEA29584.1"/>
    </source>
</evidence>
<reference evidence="3 4" key="1">
    <citation type="submission" date="2020-01" db="EMBL/GenBank/DDBJ databases">
        <title>Insect and environment-associated Actinomycetes.</title>
        <authorList>
            <person name="Currrie C."/>
            <person name="Chevrette M."/>
            <person name="Carlson C."/>
            <person name="Stubbendieck R."/>
            <person name="Wendt-Pienkowski E."/>
        </authorList>
    </citation>
    <scope>NUCLEOTIDE SEQUENCE [LARGE SCALE GENOMIC DNA]</scope>
    <source>
        <strain evidence="3 4">SID10258</strain>
    </source>
</reference>
<dbReference type="Pfam" id="PF03795">
    <property type="entry name" value="YCII"/>
    <property type="match status" value="1"/>
</dbReference>
<dbReference type="EMBL" id="JAAGLI010001207">
    <property type="protein sequence ID" value="NEA29584.1"/>
    <property type="molecule type" value="Genomic_DNA"/>
</dbReference>
<comment type="similarity">
    <text evidence="1">Belongs to the YciI family.</text>
</comment>
<evidence type="ECO:0000313" key="4">
    <source>
        <dbReference type="Proteomes" id="UP000475532"/>
    </source>
</evidence>
<feature type="non-terminal residue" evidence="3">
    <location>
        <position position="123"/>
    </location>
</feature>
<dbReference type="RefSeq" id="WP_163064278.1">
    <property type="nucleotide sequence ID" value="NZ_JAAGLI010001207.1"/>
</dbReference>
<organism evidence="3 4">
    <name type="scientific">Actinomadura bangladeshensis</name>
    <dbReference type="NCBI Taxonomy" id="453573"/>
    <lineage>
        <taxon>Bacteria</taxon>
        <taxon>Bacillati</taxon>
        <taxon>Actinomycetota</taxon>
        <taxon>Actinomycetes</taxon>
        <taxon>Streptosporangiales</taxon>
        <taxon>Thermomonosporaceae</taxon>
        <taxon>Actinomadura</taxon>
    </lineage>
</organism>
<dbReference type="SUPFAM" id="SSF54909">
    <property type="entry name" value="Dimeric alpha+beta barrel"/>
    <property type="match status" value="1"/>
</dbReference>
<protein>
    <recommendedName>
        <fullName evidence="2">YCII-related domain-containing protein</fullName>
    </recommendedName>
</protein>